<protein>
    <submittedName>
        <fullName evidence="2">(spotted green pufferfish) hypothetical protein</fullName>
    </submittedName>
</protein>
<dbReference type="KEGG" id="tng:GSTEN00023772G001"/>
<name>Q4S5E3_TETNG</name>
<evidence type="ECO:0000256" key="1">
    <source>
        <dbReference type="SAM" id="MobiDB-lite"/>
    </source>
</evidence>
<sequence>MSKSWDIYVHEVSEERSPDNSRWLPDWSLVRASRGPVRSVSLRRLTWKTPPLAGRVKGGPAACLGLTCIVYTKWFLTLHGGRDGKTQSDWLKQSGQQLPAKTLAR</sequence>
<dbReference type="EMBL" id="CAAE01014731">
    <property type="protein sequence ID" value="CAG04139.1"/>
    <property type="molecule type" value="Genomic_DNA"/>
</dbReference>
<accession>Q4S5E3</accession>
<evidence type="ECO:0000313" key="2">
    <source>
        <dbReference type="EMBL" id="CAG04139.1"/>
    </source>
</evidence>
<comment type="caution">
    <text evidence="2">The sequence shown here is derived from an EMBL/GenBank/DDBJ whole genome shotgun (WGS) entry which is preliminary data.</text>
</comment>
<feature type="region of interest" description="Disordered" evidence="1">
    <location>
        <begin position="86"/>
        <end position="105"/>
    </location>
</feature>
<proteinExistence type="predicted"/>
<dbReference type="AlphaFoldDB" id="Q4S5E3"/>
<organism evidence="2">
    <name type="scientific">Tetraodon nigroviridis</name>
    <name type="common">Spotted green pufferfish</name>
    <name type="synonym">Chelonodon nigroviridis</name>
    <dbReference type="NCBI Taxonomy" id="99883"/>
    <lineage>
        <taxon>Eukaryota</taxon>
        <taxon>Metazoa</taxon>
        <taxon>Chordata</taxon>
        <taxon>Craniata</taxon>
        <taxon>Vertebrata</taxon>
        <taxon>Euteleostomi</taxon>
        <taxon>Actinopterygii</taxon>
        <taxon>Neopterygii</taxon>
        <taxon>Teleostei</taxon>
        <taxon>Neoteleostei</taxon>
        <taxon>Acanthomorphata</taxon>
        <taxon>Eupercaria</taxon>
        <taxon>Tetraodontiformes</taxon>
        <taxon>Tetradontoidea</taxon>
        <taxon>Tetraodontidae</taxon>
        <taxon>Tetraodon</taxon>
    </lineage>
</organism>
<gene>
    <name evidence="2" type="ORF">GSTENG00023772001</name>
</gene>
<feature type="compositionally biased region" description="Polar residues" evidence="1">
    <location>
        <begin position="87"/>
        <end position="99"/>
    </location>
</feature>
<reference evidence="2" key="1">
    <citation type="journal article" date="2004" name="Nature">
        <title>Genome duplication in the teleost fish Tetraodon nigroviridis reveals the early vertebrate proto-karyotype.</title>
        <authorList>
            <person name="Jaillon O."/>
            <person name="Aury J.-M."/>
            <person name="Brunet F."/>
            <person name="Petit J.-L."/>
            <person name="Stange-Thomann N."/>
            <person name="Mauceli E."/>
            <person name="Bouneau L."/>
            <person name="Fischer C."/>
            <person name="Ozouf-Costaz C."/>
            <person name="Bernot A."/>
            <person name="Nicaud S."/>
            <person name="Jaffe D."/>
            <person name="Fisher S."/>
            <person name="Lutfalla G."/>
            <person name="Dossat C."/>
            <person name="Segurens B."/>
            <person name="Dasilva C."/>
            <person name="Salanoubat M."/>
            <person name="Levy M."/>
            <person name="Boudet N."/>
            <person name="Castellano S."/>
            <person name="Anthouard V."/>
            <person name="Jubin C."/>
            <person name="Castelli V."/>
            <person name="Katinka M."/>
            <person name="Vacherie B."/>
            <person name="Biemont C."/>
            <person name="Skalli Z."/>
            <person name="Cattolico L."/>
            <person name="Poulain J."/>
            <person name="De Berardinis V."/>
            <person name="Cruaud C."/>
            <person name="Duprat S."/>
            <person name="Brottier P."/>
            <person name="Coutanceau J.-P."/>
            <person name="Gouzy J."/>
            <person name="Parra G."/>
            <person name="Lardier G."/>
            <person name="Chapple C."/>
            <person name="McKernan K.J."/>
            <person name="McEwan P."/>
            <person name="Bosak S."/>
            <person name="Kellis M."/>
            <person name="Volff J.-N."/>
            <person name="Guigo R."/>
            <person name="Zody M.C."/>
            <person name="Mesirov J."/>
            <person name="Lindblad-Toh K."/>
            <person name="Birren B."/>
            <person name="Nusbaum C."/>
            <person name="Kahn D."/>
            <person name="Robinson-Rechavi M."/>
            <person name="Laudet V."/>
            <person name="Schachter V."/>
            <person name="Quetier F."/>
            <person name="Saurin W."/>
            <person name="Scarpelli C."/>
            <person name="Wincker P."/>
            <person name="Lander E.S."/>
            <person name="Weissenbach J."/>
            <person name="Roest Crollius H."/>
        </authorList>
    </citation>
    <scope>NUCLEOTIDE SEQUENCE [LARGE SCALE GENOMIC DNA]</scope>
</reference>
<reference evidence="2" key="2">
    <citation type="submission" date="2004-02" db="EMBL/GenBank/DDBJ databases">
        <authorList>
            <consortium name="Genoscope"/>
            <consortium name="Whitehead Institute Centre for Genome Research"/>
        </authorList>
    </citation>
    <scope>NUCLEOTIDE SEQUENCE</scope>
</reference>